<dbReference type="PANTHER" id="PTHR21621">
    <property type="entry name" value="RIBOSOMAL PROTEIN S6 MODIFICATION PROTEIN"/>
    <property type="match status" value="1"/>
</dbReference>
<dbReference type="GO" id="GO:0009432">
    <property type="term" value="P:SOS response"/>
    <property type="evidence" value="ECO:0007669"/>
    <property type="project" value="TreeGrafter"/>
</dbReference>
<evidence type="ECO:0000313" key="1">
    <source>
        <dbReference type="EMBL" id="OHA26281.1"/>
    </source>
</evidence>
<dbReference type="GO" id="GO:0005737">
    <property type="term" value="C:cytoplasm"/>
    <property type="evidence" value="ECO:0007669"/>
    <property type="project" value="TreeGrafter"/>
</dbReference>
<gene>
    <name evidence="1" type="ORF">A3C06_02460</name>
</gene>
<dbReference type="PANTHER" id="PTHR21621:SF0">
    <property type="entry name" value="BETA-CITRYLGLUTAMATE SYNTHASE B-RELATED"/>
    <property type="match status" value="1"/>
</dbReference>
<evidence type="ECO:0000313" key="2">
    <source>
        <dbReference type="Proteomes" id="UP000177565"/>
    </source>
</evidence>
<sequence length="317" mass="36394">MKTVLIMTHRRGFEADAVIDMLRNRAVPVFRFNSDDGEHASYTSYNIRKENTDIRLTCDAREIDTSNIAVGWCQQNPPYLRQTATDMQCLQRENLWAAQLALSDILCVPWLNRPRCVLSASNKILQLMQAQRLGMPIMQTLISNDPKRIRGFASEVPVVAKNLATPWMPTSKNHLDAAYTKIVCSDWLACDEDLAFCPVIYQTYCARRADYRVVVVDQRTFAARCKPNEWQHEDIRHGSLIESLYEACTFDSGILQKLTTLMKDLSVNYCSADFMEDTRGNIYFLELNVCGAWWWIDRVYNGAVCKAIADYLQSHLH</sequence>
<dbReference type="GO" id="GO:0018169">
    <property type="term" value="F:ribosomal S6-glutamic acid ligase activity"/>
    <property type="evidence" value="ECO:0007669"/>
    <property type="project" value="TreeGrafter"/>
</dbReference>
<dbReference type="Proteomes" id="UP000177565">
    <property type="component" value="Unassembled WGS sequence"/>
</dbReference>
<dbReference type="AlphaFoldDB" id="A0A1G2MTE6"/>
<proteinExistence type="predicted"/>
<reference evidence="1 2" key="1">
    <citation type="journal article" date="2016" name="Nat. Commun.">
        <title>Thousands of microbial genomes shed light on interconnected biogeochemical processes in an aquifer system.</title>
        <authorList>
            <person name="Anantharaman K."/>
            <person name="Brown C.T."/>
            <person name="Hug L.A."/>
            <person name="Sharon I."/>
            <person name="Castelle C.J."/>
            <person name="Probst A.J."/>
            <person name="Thomas B.C."/>
            <person name="Singh A."/>
            <person name="Wilkins M.J."/>
            <person name="Karaoz U."/>
            <person name="Brodie E.L."/>
            <person name="Williams K.H."/>
            <person name="Hubbard S.S."/>
            <person name="Banfield J.F."/>
        </authorList>
    </citation>
    <scope>NUCLEOTIDE SEQUENCE [LARGE SCALE GENOMIC DNA]</scope>
</reference>
<dbReference type="SUPFAM" id="SSF56059">
    <property type="entry name" value="Glutathione synthetase ATP-binding domain-like"/>
    <property type="match status" value="1"/>
</dbReference>
<name>A0A1G2MTE6_9BACT</name>
<evidence type="ECO:0008006" key="3">
    <source>
        <dbReference type="Google" id="ProtNLM"/>
    </source>
</evidence>
<accession>A0A1G2MTE6</accession>
<dbReference type="EMBL" id="MHRQ01000023">
    <property type="protein sequence ID" value="OHA26281.1"/>
    <property type="molecule type" value="Genomic_DNA"/>
</dbReference>
<dbReference type="Gene3D" id="3.30.470.20">
    <property type="entry name" value="ATP-grasp fold, B domain"/>
    <property type="match status" value="1"/>
</dbReference>
<dbReference type="STRING" id="1802312.A3C06_02460"/>
<organism evidence="1 2">
    <name type="scientific">Candidatus Taylorbacteria bacterium RIFCSPHIGHO2_02_FULL_46_13</name>
    <dbReference type="NCBI Taxonomy" id="1802312"/>
    <lineage>
        <taxon>Bacteria</taxon>
        <taxon>Candidatus Tayloriibacteriota</taxon>
    </lineage>
</organism>
<protein>
    <recommendedName>
        <fullName evidence="3">ATP-grasp domain-containing protein</fullName>
    </recommendedName>
</protein>
<comment type="caution">
    <text evidence="1">The sequence shown here is derived from an EMBL/GenBank/DDBJ whole genome shotgun (WGS) entry which is preliminary data.</text>
</comment>